<comment type="caution">
    <text evidence="9">The sequence shown here is derived from an EMBL/GenBank/DDBJ whole genome shotgun (WGS) entry which is preliminary data.</text>
</comment>
<dbReference type="InterPro" id="IPR013087">
    <property type="entry name" value="Znf_C2H2_type"/>
</dbReference>
<dbReference type="GO" id="GO:0000981">
    <property type="term" value="F:DNA-binding transcription factor activity, RNA polymerase II-specific"/>
    <property type="evidence" value="ECO:0007669"/>
    <property type="project" value="TreeGrafter"/>
</dbReference>
<accession>A0A423TYJ9</accession>
<evidence type="ECO:0000313" key="9">
    <source>
        <dbReference type="EMBL" id="ROT81537.1"/>
    </source>
</evidence>
<dbReference type="SMART" id="SM00355">
    <property type="entry name" value="ZnF_C2H2"/>
    <property type="match status" value="4"/>
</dbReference>
<gene>
    <name evidence="9" type="ORF">C7M84_025302</name>
</gene>
<dbReference type="EMBL" id="QCYY01000958">
    <property type="protein sequence ID" value="ROT81537.1"/>
    <property type="molecule type" value="Genomic_DNA"/>
</dbReference>
<evidence type="ECO:0000256" key="5">
    <source>
        <dbReference type="ARBA" id="ARBA00023242"/>
    </source>
</evidence>
<dbReference type="Pfam" id="PF13894">
    <property type="entry name" value="zf-C2H2_4"/>
    <property type="match status" value="1"/>
</dbReference>
<keyword evidence="10" id="KW-1185">Reference proteome</keyword>
<feature type="domain" description="C2H2-type" evidence="8">
    <location>
        <begin position="59"/>
        <end position="85"/>
    </location>
</feature>
<comment type="similarity">
    <text evidence="6">Belongs to the snail C2H2-type zinc-finger protein family.</text>
</comment>
<name>A0A423TYJ9_PENVA</name>
<dbReference type="FunFam" id="3.30.160.60:FF:002287">
    <property type="entry name" value="Uncharacterized protein"/>
    <property type="match status" value="1"/>
</dbReference>
<dbReference type="GO" id="GO:0008270">
    <property type="term" value="F:zinc ion binding"/>
    <property type="evidence" value="ECO:0007669"/>
    <property type="project" value="UniProtKB-KW"/>
</dbReference>
<dbReference type="PROSITE" id="PS00028">
    <property type="entry name" value="ZINC_FINGER_C2H2_1"/>
    <property type="match status" value="1"/>
</dbReference>
<evidence type="ECO:0000313" key="10">
    <source>
        <dbReference type="Proteomes" id="UP000283509"/>
    </source>
</evidence>
<dbReference type="PANTHER" id="PTHR24388:SF53">
    <property type="entry name" value="CHORION TRANSCRIPTION FACTOR CF2-RELATED"/>
    <property type="match status" value="1"/>
</dbReference>
<keyword evidence="2" id="KW-0677">Repeat</keyword>
<evidence type="ECO:0000256" key="6">
    <source>
        <dbReference type="ARBA" id="ARBA00037948"/>
    </source>
</evidence>
<dbReference type="InterPro" id="IPR050527">
    <property type="entry name" value="Snail/Krueppel_Znf"/>
</dbReference>
<evidence type="ECO:0000256" key="2">
    <source>
        <dbReference type="ARBA" id="ARBA00022737"/>
    </source>
</evidence>
<dbReference type="Pfam" id="PF00096">
    <property type="entry name" value="zf-C2H2"/>
    <property type="match status" value="3"/>
</dbReference>
<dbReference type="PANTHER" id="PTHR24388">
    <property type="entry name" value="ZINC FINGER PROTEIN"/>
    <property type="match status" value="1"/>
</dbReference>
<feature type="domain" description="C2H2-type" evidence="8">
    <location>
        <begin position="142"/>
        <end position="165"/>
    </location>
</feature>
<protein>
    <recommendedName>
        <fullName evidence="8">C2H2-type domain-containing protein</fullName>
    </recommendedName>
</protein>
<keyword evidence="1" id="KW-0479">Metal-binding</keyword>
<dbReference type="FunFam" id="3.30.160.60:FF:000417">
    <property type="entry name" value="Zinc finger protein"/>
    <property type="match status" value="1"/>
</dbReference>
<evidence type="ECO:0000256" key="1">
    <source>
        <dbReference type="ARBA" id="ARBA00022723"/>
    </source>
</evidence>
<organism evidence="9 10">
    <name type="scientific">Penaeus vannamei</name>
    <name type="common">Whiteleg shrimp</name>
    <name type="synonym">Litopenaeus vannamei</name>
    <dbReference type="NCBI Taxonomy" id="6689"/>
    <lineage>
        <taxon>Eukaryota</taxon>
        <taxon>Metazoa</taxon>
        <taxon>Ecdysozoa</taxon>
        <taxon>Arthropoda</taxon>
        <taxon>Crustacea</taxon>
        <taxon>Multicrustacea</taxon>
        <taxon>Malacostraca</taxon>
        <taxon>Eumalacostraca</taxon>
        <taxon>Eucarida</taxon>
        <taxon>Decapoda</taxon>
        <taxon>Dendrobranchiata</taxon>
        <taxon>Penaeoidea</taxon>
        <taxon>Penaeidae</taxon>
        <taxon>Penaeus</taxon>
    </lineage>
</organism>
<dbReference type="PROSITE" id="PS50157">
    <property type="entry name" value="ZINC_FINGER_C2H2_2"/>
    <property type="match status" value="4"/>
</dbReference>
<dbReference type="Proteomes" id="UP000283509">
    <property type="component" value="Unassembled WGS sequence"/>
</dbReference>
<proteinExistence type="inferred from homology"/>
<reference evidence="9 10" key="2">
    <citation type="submission" date="2019-01" db="EMBL/GenBank/DDBJ databases">
        <title>The decoding of complex shrimp genome reveals the adaptation for benthos swimmer, frequently molting mechanism and breeding impact on genome.</title>
        <authorList>
            <person name="Sun Y."/>
            <person name="Gao Y."/>
            <person name="Yu Y."/>
        </authorList>
    </citation>
    <scope>NUCLEOTIDE SEQUENCE [LARGE SCALE GENOMIC DNA]</scope>
    <source>
        <tissue evidence="9">Muscle</tissue>
    </source>
</reference>
<dbReference type="OrthoDB" id="6347394at2759"/>
<dbReference type="GO" id="GO:0000978">
    <property type="term" value="F:RNA polymerase II cis-regulatory region sequence-specific DNA binding"/>
    <property type="evidence" value="ECO:0007669"/>
    <property type="project" value="TreeGrafter"/>
</dbReference>
<dbReference type="SUPFAM" id="SSF57667">
    <property type="entry name" value="beta-beta-alpha zinc fingers"/>
    <property type="match status" value="2"/>
</dbReference>
<evidence type="ECO:0000256" key="3">
    <source>
        <dbReference type="ARBA" id="ARBA00022771"/>
    </source>
</evidence>
<evidence type="ECO:0000259" key="8">
    <source>
        <dbReference type="PROSITE" id="PS50157"/>
    </source>
</evidence>
<sequence>MERVFPQQVNAACAPDGNGAASSARNPVPLTGCSTSAMPGANMVAAAQAIPGNGGARTYQCPYCPYSTSQAVLRSHIRTHTGEKPYACPRCPFRSATKSNLTLHIRSHTGEKPFSCPFCPFRAAVSSNLKIHIRSHTGERPYSCSRCDASFTHASHLKRHLKIHA</sequence>
<evidence type="ECO:0000256" key="4">
    <source>
        <dbReference type="ARBA" id="ARBA00022833"/>
    </source>
</evidence>
<feature type="domain" description="C2H2-type" evidence="8">
    <location>
        <begin position="114"/>
        <end position="141"/>
    </location>
</feature>
<dbReference type="STRING" id="6689.A0A423TYJ9"/>
<keyword evidence="3 7" id="KW-0863">Zinc-finger</keyword>
<dbReference type="AlphaFoldDB" id="A0A423TYJ9"/>
<dbReference type="InterPro" id="IPR036236">
    <property type="entry name" value="Znf_C2H2_sf"/>
</dbReference>
<dbReference type="FunFam" id="3.30.160.60:FF:000358">
    <property type="entry name" value="zinc finger protein 24"/>
    <property type="match status" value="1"/>
</dbReference>
<evidence type="ECO:0000256" key="7">
    <source>
        <dbReference type="PROSITE-ProRule" id="PRU00042"/>
    </source>
</evidence>
<reference evidence="9 10" key="1">
    <citation type="submission" date="2018-04" db="EMBL/GenBank/DDBJ databases">
        <authorList>
            <person name="Zhang X."/>
            <person name="Yuan J."/>
            <person name="Li F."/>
            <person name="Xiang J."/>
        </authorList>
    </citation>
    <scope>NUCLEOTIDE SEQUENCE [LARGE SCALE GENOMIC DNA]</scope>
    <source>
        <tissue evidence="9">Muscle</tissue>
    </source>
</reference>
<dbReference type="Gene3D" id="3.30.160.60">
    <property type="entry name" value="Classic Zinc Finger"/>
    <property type="match status" value="4"/>
</dbReference>
<feature type="domain" description="C2H2-type" evidence="8">
    <location>
        <begin position="86"/>
        <end position="113"/>
    </location>
</feature>
<keyword evidence="4" id="KW-0862">Zinc</keyword>
<keyword evidence="5" id="KW-0539">Nucleus</keyword>